<evidence type="ECO:0000256" key="1">
    <source>
        <dbReference type="SAM" id="Phobius"/>
    </source>
</evidence>
<keyword evidence="1" id="KW-0472">Membrane</keyword>
<dbReference type="EMBL" id="UOFK01000089">
    <property type="protein sequence ID" value="VAW76208.1"/>
    <property type="molecule type" value="Genomic_DNA"/>
</dbReference>
<sequence>MTISNTSTLAAPGSLSRRTTATVTLTLGLLIVFGVGFAQGSNDVIHNAAHDTRHTLVFPCH</sequence>
<keyword evidence="1" id="KW-1133">Transmembrane helix</keyword>
<proteinExistence type="predicted"/>
<organism evidence="2">
    <name type="scientific">hydrothermal vent metagenome</name>
    <dbReference type="NCBI Taxonomy" id="652676"/>
    <lineage>
        <taxon>unclassified sequences</taxon>
        <taxon>metagenomes</taxon>
        <taxon>ecological metagenomes</taxon>
    </lineage>
</organism>
<accession>A0A3B0Y5Z2</accession>
<dbReference type="NCBIfam" id="TIGR02459">
    <property type="entry name" value="CbtB"/>
    <property type="match status" value="1"/>
</dbReference>
<dbReference type="InterPro" id="IPR012667">
    <property type="entry name" value="CbtB_put"/>
</dbReference>
<evidence type="ECO:0000313" key="2">
    <source>
        <dbReference type="EMBL" id="VAW76208.1"/>
    </source>
</evidence>
<evidence type="ECO:0008006" key="3">
    <source>
        <dbReference type="Google" id="ProtNLM"/>
    </source>
</evidence>
<reference evidence="2" key="1">
    <citation type="submission" date="2018-06" db="EMBL/GenBank/DDBJ databases">
        <authorList>
            <person name="Zhirakovskaya E."/>
        </authorList>
    </citation>
    <scope>NUCLEOTIDE SEQUENCE</scope>
</reference>
<protein>
    <recommendedName>
        <fullName evidence="3">Cobalt transporter subunit CbtB (Proposed)</fullName>
    </recommendedName>
</protein>
<feature type="transmembrane region" description="Helical" evidence="1">
    <location>
        <begin position="20"/>
        <end position="38"/>
    </location>
</feature>
<name>A0A3B0Y5Z2_9ZZZZ</name>
<dbReference type="AlphaFoldDB" id="A0A3B0Y5Z2"/>
<dbReference type="Pfam" id="PF09489">
    <property type="entry name" value="CbtB"/>
    <property type="match status" value="1"/>
</dbReference>
<gene>
    <name evidence="2" type="ORF">MNBD_GAMMA13-541</name>
</gene>
<keyword evidence="1" id="KW-0812">Transmembrane</keyword>